<feature type="domain" description="Multidrug resistance protein MdtA-like C-terminal permuted SH3" evidence="7">
    <location>
        <begin position="326"/>
        <end position="382"/>
    </location>
</feature>
<dbReference type="SUPFAM" id="SSF111369">
    <property type="entry name" value="HlyD-like secretion proteins"/>
    <property type="match status" value="1"/>
</dbReference>
<dbReference type="InterPro" id="IPR042230">
    <property type="entry name" value="CusF_sf"/>
</dbReference>
<evidence type="ECO:0000259" key="7">
    <source>
        <dbReference type="Pfam" id="PF25967"/>
    </source>
</evidence>
<gene>
    <name evidence="8" type="ORF">ACFOEW_15180</name>
</gene>
<dbReference type="Gene3D" id="2.40.30.170">
    <property type="match status" value="1"/>
</dbReference>
<evidence type="ECO:0000259" key="5">
    <source>
        <dbReference type="Pfam" id="PF25919"/>
    </source>
</evidence>
<dbReference type="Gene3D" id="2.40.420.20">
    <property type="match status" value="1"/>
</dbReference>
<dbReference type="Pfam" id="PF11604">
    <property type="entry name" value="CusF_Ec"/>
    <property type="match status" value="2"/>
</dbReference>
<evidence type="ECO:0000313" key="8">
    <source>
        <dbReference type="EMBL" id="MFC3203159.1"/>
    </source>
</evidence>
<feature type="domain" description="CusB-like beta-barrel" evidence="6">
    <location>
        <begin position="243"/>
        <end position="319"/>
    </location>
</feature>
<dbReference type="NCBIfam" id="TIGR01730">
    <property type="entry name" value="RND_mfp"/>
    <property type="match status" value="1"/>
</dbReference>
<dbReference type="Gene3D" id="6.10.140.730">
    <property type="match status" value="1"/>
</dbReference>
<accession>A0ABV7K2H9</accession>
<dbReference type="InterPro" id="IPR058627">
    <property type="entry name" value="MdtA-like_C"/>
</dbReference>
<name>A0ABV7K2H9_9ALTE</name>
<protein>
    <submittedName>
        <fullName evidence="8">Efflux RND transporter periplasmic adaptor subunit</fullName>
    </submittedName>
</protein>
<sequence length="574" mass="62296">MNRFIVPVIALIAGVGIGYALLPANVPQGNGNTTAPNEGEKDILYWVAPMDSSYRRDKPGKSPMGMDLVPVYAGEESASPGTVSIYPQIVQSLGVTTAKARTRSLSETISASGIVEVAEDRIIHVHPRVSGWVERLTVTTDGQPVNQGDTLYTLYSPELVNAQEEYLLARSRNNRSLINAARDRLTALQLPPKVIQNLDKTGNVQQQIAFEVPQDGYVTNLNIRPGFYVTPGTTMLAIASLKTVWITASIPQRYADMLSTEQDLNLTLPALPGETFTARVDFIYPELDSQTRTLKVRLVLDNPDGRLKPNMFATVSFDTPRNESLSIPRSALIRTAANDRVVLALGNGEFRSTAVAVGRITADYAEITAGLEEGDEVVMNGLFLIDSESAVDADLSRISGQDDSLGNDTQWVTLTIDAIDGEAGTVTASHGPVAAWDWPAMTMDFAIGEQVSQAELNSGIRLDAELNRNTDGMVEIIAIDTGSIESSVPSATVDGTINSIDEQNHTMNISRGAIEKWGRGPATMDFTLSSHIIAADWQPEQAIRFTFEIRDGEFVITHIEPAMAMSHDMDHTGH</sequence>
<dbReference type="RefSeq" id="WP_123325883.1">
    <property type="nucleotide sequence ID" value="NZ_JBHRSX010000034.1"/>
</dbReference>
<dbReference type="InterPro" id="IPR045800">
    <property type="entry name" value="HMBD"/>
</dbReference>
<dbReference type="Pfam" id="PF19335">
    <property type="entry name" value="HMBD"/>
    <property type="match status" value="1"/>
</dbReference>
<dbReference type="InterPro" id="IPR058792">
    <property type="entry name" value="Beta-barrel_RND_2"/>
</dbReference>
<dbReference type="EMBL" id="JBHRSX010000034">
    <property type="protein sequence ID" value="MFC3203159.1"/>
    <property type="molecule type" value="Genomic_DNA"/>
</dbReference>
<evidence type="ECO:0000259" key="6">
    <source>
        <dbReference type="Pfam" id="PF25954"/>
    </source>
</evidence>
<feature type="domain" description="Heavy metal binding" evidence="3">
    <location>
        <begin position="45"/>
        <end position="71"/>
    </location>
</feature>
<evidence type="ECO:0000256" key="1">
    <source>
        <dbReference type="ARBA" id="ARBA00009477"/>
    </source>
</evidence>
<feature type="domain" description="CusB-like three alpha-helical bundle" evidence="4">
    <location>
        <begin position="158"/>
        <end position="206"/>
    </location>
</feature>
<dbReference type="Pfam" id="PF25869">
    <property type="entry name" value="3HB_CusB"/>
    <property type="match status" value="1"/>
</dbReference>
<proteinExistence type="inferred from homology"/>
<evidence type="ECO:0000259" key="3">
    <source>
        <dbReference type="Pfam" id="PF19335"/>
    </source>
</evidence>
<comment type="caution">
    <text evidence="8">The sequence shown here is derived from an EMBL/GenBank/DDBJ whole genome shotgun (WGS) entry which is preliminary data.</text>
</comment>
<dbReference type="InterPro" id="IPR058790">
    <property type="entry name" value="BSH_CusB"/>
</dbReference>
<evidence type="ECO:0000256" key="2">
    <source>
        <dbReference type="ARBA" id="ARBA00022448"/>
    </source>
</evidence>
<keyword evidence="9" id="KW-1185">Reference proteome</keyword>
<dbReference type="Proteomes" id="UP001595477">
    <property type="component" value="Unassembled WGS sequence"/>
</dbReference>
<dbReference type="InterPro" id="IPR051909">
    <property type="entry name" value="MFP_Cation_Efflux"/>
</dbReference>
<comment type="similarity">
    <text evidence="1">Belongs to the membrane fusion protein (MFP) (TC 8.A.1) family.</text>
</comment>
<feature type="domain" description="CusB-like barrel-sandwich hybrid" evidence="5">
    <location>
        <begin position="124"/>
        <end position="239"/>
    </location>
</feature>
<keyword evidence="2" id="KW-0813">Transport</keyword>
<organism evidence="8 9">
    <name type="scientific">Alteromonas oceani</name>
    <dbReference type="NCBI Taxonomy" id="2071609"/>
    <lineage>
        <taxon>Bacteria</taxon>
        <taxon>Pseudomonadati</taxon>
        <taxon>Pseudomonadota</taxon>
        <taxon>Gammaproteobacteria</taxon>
        <taxon>Alteromonadales</taxon>
        <taxon>Alteromonadaceae</taxon>
        <taxon>Alteromonas/Salinimonas group</taxon>
        <taxon>Alteromonas</taxon>
    </lineage>
</organism>
<dbReference type="Pfam" id="PF25919">
    <property type="entry name" value="BSH_CusB"/>
    <property type="match status" value="1"/>
</dbReference>
<evidence type="ECO:0000259" key="4">
    <source>
        <dbReference type="Pfam" id="PF25869"/>
    </source>
</evidence>
<dbReference type="InterPro" id="IPR058791">
    <property type="entry name" value="3HB_CusB"/>
</dbReference>
<dbReference type="PANTHER" id="PTHR30097:SF15">
    <property type="entry name" value="CATION EFFLUX SYSTEM PROTEIN CUSB"/>
    <property type="match status" value="1"/>
</dbReference>
<dbReference type="InterPro" id="IPR006143">
    <property type="entry name" value="RND_pump_MFP"/>
</dbReference>
<reference evidence="9" key="1">
    <citation type="journal article" date="2019" name="Int. J. Syst. Evol. Microbiol.">
        <title>The Global Catalogue of Microorganisms (GCM) 10K type strain sequencing project: providing services to taxonomists for standard genome sequencing and annotation.</title>
        <authorList>
            <consortium name="The Broad Institute Genomics Platform"/>
            <consortium name="The Broad Institute Genome Sequencing Center for Infectious Disease"/>
            <person name="Wu L."/>
            <person name="Ma J."/>
        </authorList>
    </citation>
    <scope>NUCLEOTIDE SEQUENCE [LARGE SCALE GENOMIC DNA]</scope>
    <source>
        <strain evidence="9">KCTC 52449</strain>
    </source>
</reference>
<evidence type="ECO:0000313" key="9">
    <source>
        <dbReference type="Proteomes" id="UP001595477"/>
    </source>
</evidence>
<dbReference type="Gene3D" id="2.40.50.320">
    <property type="entry name" value="Copper binding periplasmic protein CusF"/>
    <property type="match status" value="2"/>
</dbReference>
<dbReference type="InterPro" id="IPR021647">
    <property type="entry name" value="CusF_Ec"/>
</dbReference>
<dbReference type="Pfam" id="PF25967">
    <property type="entry name" value="RND-MFP_C"/>
    <property type="match status" value="1"/>
</dbReference>
<dbReference type="PANTHER" id="PTHR30097">
    <property type="entry name" value="CATION EFFLUX SYSTEM PROTEIN CUSB"/>
    <property type="match status" value="1"/>
</dbReference>
<dbReference type="Pfam" id="PF25954">
    <property type="entry name" value="Beta-barrel_RND_2"/>
    <property type="match status" value="1"/>
</dbReference>